<dbReference type="Proteomes" id="UP000324222">
    <property type="component" value="Unassembled WGS sequence"/>
</dbReference>
<dbReference type="EMBL" id="VSRR010003525">
    <property type="protein sequence ID" value="MPC36464.1"/>
    <property type="molecule type" value="Genomic_DNA"/>
</dbReference>
<evidence type="ECO:0000313" key="2">
    <source>
        <dbReference type="Proteomes" id="UP000324222"/>
    </source>
</evidence>
<reference evidence="1 2" key="1">
    <citation type="submission" date="2019-05" db="EMBL/GenBank/DDBJ databases">
        <title>Another draft genome of Portunus trituberculatus and its Hox gene families provides insights of decapod evolution.</title>
        <authorList>
            <person name="Jeong J.-H."/>
            <person name="Song I."/>
            <person name="Kim S."/>
            <person name="Choi T."/>
            <person name="Kim D."/>
            <person name="Ryu S."/>
            <person name="Kim W."/>
        </authorList>
    </citation>
    <scope>NUCLEOTIDE SEQUENCE [LARGE SCALE GENOMIC DNA]</scope>
    <source>
        <tissue evidence="1">Muscle</tissue>
    </source>
</reference>
<comment type="caution">
    <text evidence="1">The sequence shown here is derived from an EMBL/GenBank/DDBJ whole genome shotgun (WGS) entry which is preliminary data.</text>
</comment>
<proteinExistence type="predicted"/>
<accession>A0A5B7EVW2</accession>
<evidence type="ECO:0000313" key="1">
    <source>
        <dbReference type="EMBL" id="MPC36464.1"/>
    </source>
</evidence>
<gene>
    <name evidence="1" type="ORF">E2C01_029922</name>
</gene>
<organism evidence="1 2">
    <name type="scientific">Portunus trituberculatus</name>
    <name type="common">Swimming crab</name>
    <name type="synonym">Neptunus trituberculatus</name>
    <dbReference type="NCBI Taxonomy" id="210409"/>
    <lineage>
        <taxon>Eukaryota</taxon>
        <taxon>Metazoa</taxon>
        <taxon>Ecdysozoa</taxon>
        <taxon>Arthropoda</taxon>
        <taxon>Crustacea</taxon>
        <taxon>Multicrustacea</taxon>
        <taxon>Malacostraca</taxon>
        <taxon>Eumalacostraca</taxon>
        <taxon>Eucarida</taxon>
        <taxon>Decapoda</taxon>
        <taxon>Pleocyemata</taxon>
        <taxon>Brachyura</taxon>
        <taxon>Eubrachyura</taxon>
        <taxon>Portunoidea</taxon>
        <taxon>Portunidae</taxon>
        <taxon>Portuninae</taxon>
        <taxon>Portunus</taxon>
    </lineage>
</organism>
<keyword evidence="2" id="KW-1185">Reference proteome</keyword>
<sequence length="167" mass="19492">MLSFYSSLIHSVPQYVPLHQALILSAHLYQAVKETQGALWQRTCHSLLTPLLMLHLLTFQTLWSQTSFFLLPPFFKKLPSYFQKSQAYTLSWAEEEKSPPWRPSPCILFLLHQVTQTNSTGDQDLLLYGQWFWQHLYFYISTLHRLIVKSMMLVWAAPCGVAGLLFR</sequence>
<dbReference type="AlphaFoldDB" id="A0A5B7EVW2"/>
<protein>
    <submittedName>
        <fullName evidence="1">Uncharacterized protein</fullName>
    </submittedName>
</protein>
<name>A0A5B7EVW2_PORTR</name>